<evidence type="ECO:0000313" key="1">
    <source>
        <dbReference type="EMBL" id="KAF2175815.1"/>
    </source>
</evidence>
<dbReference type="OrthoDB" id="3793429at2759"/>
<dbReference type="Proteomes" id="UP000800200">
    <property type="component" value="Unassembled WGS sequence"/>
</dbReference>
<sequence length="178" mass="20074">MECGGEGRPQGRFWPPTPLHIRPKAEEYRARILPLAIIPNMPLILAHELDTLTVQNIEEWDQRAGNGAGIFLDVIDKRNLTDERLERLKSLVRERDEPSESRTVNADELNMKLRQISLRRSPSLSDTASTPVTARGEVIEKEHIEFIGREADDKYKGLKNMGGRTSCEINPNPGPCPP</sequence>
<proteinExistence type="predicted"/>
<organism evidence="1 2">
    <name type="scientific">Zopfia rhizophila CBS 207.26</name>
    <dbReference type="NCBI Taxonomy" id="1314779"/>
    <lineage>
        <taxon>Eukaryota</taxon>
        <taxon>Fungi</taxon>
        <taxon>Dikarya</taxon>
        <taxon>Ascomycota</taxon>
        <taxon>Pezizomycotina</taxon>
        <taxon>Dothideomycetes</taxon>
        <taxon>Dothideomycetes incertae sedis</taxon>
        <taxon>Zopfiaceae</taxon>
        <taxon>Zopfia</taxon>
    </lineage>
</organism>
<reference evidence="1" key="1">
    <citation type="journal article" date="2020" name="Stud. Mycol.">
        <title>101 Dothideomycetes genomes: a test case for predicting lifestyles and emergence of pathogens.</title>
        <authorList>
            <person name="Haridas S."/>
            <person name="Albert R."/>
            <person name="Binder M."/>
            <person name="Bloem J."/>
            <person name="Labutti K."/>
            <person name="Salamov A."/>
            <person name="Andreopoulos B."/>
            <person name="Baker S."/>
            <person name="Barry K."/>
            <person name="Bills G."/>
            <person name="Bluhm B."/>
            <person name="Cannon C."/>
            <person name="Castanera R."/>
            <person name="Culley D."/>
            <person name="Daum C."/>
            <person name="Ezra D."/>
            <person name="Gonzalez J."/>
            <person name="Henrissat B."/>
            <person name="Kuo A."/>
            <person name="Liang C."/>
            <person name="Lipzen A."/>
            <person name="Lutzoni F."/>
            <person name="Magnuson J."/>
            <person name="Mondo S."/>
            <person name="Nolan M."/>
            <person name="Ohm R."/>
            <person name="Pangilinan J."/>
            <person name="Park H.-J."/>
            <person name="Ramirez L."/>
            <person name="Alfaro M."/>
            <person name="Sun H."/>
            <person name="Tritt A."/>
            <person name="Yoshinaga Y."/>
            <person name="Zwiers L.-H."/>
            <person name="Turgeon B."/>
            <person name="Goodwin S."/>
            <person name="Spatafora J."/>
            <person name="Crous P."/>
            <person name="Grigoriev I."/>
        </authorList>
    </citation>
    <scope>NUCLEOTIDE SEQUENCE</scope>
    <source>
        <strain evidence="1">CBS 207.26</strain>
    </source>
</reference>
<accession>A0A6A6D9N5</accession>
<keyword evidence="2" id="KW-1185">Reference proteome</keyword>
<name>A0A6A6D9N5_9PEZI</name>
<gene>
    <name evidence="1" type="ORF">K469DRAFT_683423</name>
</gene>
<evidence type="ECO:0000313" key="2">
    <source>
        <dbReference type="Proteomes" id="UP000800200"/>
    </source>
</evidence>
<protein>
    <submittedName>
        <fullName evidence="1">Uncharacterized protein</fullName>
    </submittedName>
</protein>
<dbReference type="EMBL" id="ML994724">
    <property type="protein sequence ID" value="KAF2175815.1"/>
    <property type="molecule type" value="Genomic_DNA"/>
</dbReference>
<dbReference type="AlphaFoldDB" id="A0A6A6D9N5"/>